<dbReference type="InterPro" id="IPR028098">
    <property type="entry name" value="Glyco_trans_4-like_N"/>
</dbReference>
<sequence length="367" mass="38707">MNVALVILHADPAKGGAETYTVDLAAALAGRGHAVSVLAASFAGGLDPRVARVPLPHAGPTRLARYLRFLGGLDAHLAAHSGGGSAAAPAGSGEGVRYDVVHAMLPVRRCDLYHPHAGIAAEAVAAGHLKHDSPVLRAAARLANRVNLKRRRFAAVERTLLMPAAESPAAPPRVPEHRASIRQGPVVLCLSDYIKATVRRHYPLADGRLATLINAVDLTKFDPAAARAAGRDVRARHGVRPDQVVALIVAQDFARKGLREAVEAWKLVADERLVLMVVGKDDFGPYARLAADAPHPANLVHAGATRDVRPYYAAADLFVLPTRHDPCSLVVLEALAMGLPVISTRFNGACEVMADGAHGFVLPDPGD</sequence>
<dbReference type="CDD" id="cd03801">
    <property type="entry name" value="GT4_PimA-like"/>
    <property type="match status" value="1"/>
</dbReference>
<protein>
    <recommendedName>
        <fullName evidence="1">Glycosyltransferase subfamily 4-like N-terminal domain-containing protein</fullName>
    </recommendedName>
</protein>
<feature type="domain" description="Glycosyltransferase subfamily 4-like N-terminal" evidence="1">
    <location>
        <begin position="15"/>
        <end position="219"/>
    </location>
</feature>
<dbReference type="Pfam" id="PF13439">
    <property type="entry name" value="Glyco_transf_4"/>
    <property type="match status" value="1"/>
</dbReference>
<accession>A0A6J4N8D4</accession>
<proteinExistence type="predicted"/>
<dbReference type="Pfam" id="PF13692">
    <property type="entry name" value="Glyco_trans_1_4"/>
    <property type="match status" value="1"/>
</dbReference>
<reference evidence="2" key="1">
    <citation type="submission" date="2020-02" db="EMBL/GenBank/DDBJ databases">
        <authorList>
            <person name="Meier V. D."/>
        </authorList>
    </citation>
    <scope>NUCLEOTIDE SEQUENCE</scope>
    <source>
        <strain evidence="2">AVDCRST_MAG64</strain>
    </source>
</reference>
<organism evidence="2">
    <name type="scientific">uncultured Phycisphaerae bacterium</name>
    <dbReference type="NCBI Taxonomy" id="904963"/>
    <lineage>
        <taxon>Bacteria</taxon>
        <taxon>Pseudomonadati</taxon>
        <taxon>Planctomycetota</taxon>
        <taxon>Phycisphaerae</taxon>
        <taxon>environmental samples</taxon>
    </lineage>
</organism>
<dbReference type="EMBL" id="CADCUQ010000164">
    <property type="protein sequence ID" value="CAA9380957.1"/>
    <property type="molecule type" value="Genomic_DNA"/>
</dbReference>
<gene>
    <name evidence="2" type="ORF">AVDCRST_MAG64-640</name>
</gene>
<evidence type="ECO:0000259" key="1">
    <source>
        <dbReference type="Pfam" id="PF13439"/>
    </source>
</evidence>
<dbReference type="GO" id="GO:0016757">
    <property type="term" value="F:glycosyltransferase activity"/>
    <property type="evidence" value="ECO:0007669"/>
    <property type="project" value="UniProtKB-ARBA"/>
</dbReference>
<dbReference type="PANTHER" id="PTHR12526">
    <property type="entry name" value="GLYCOSYLTRANSFERASE"/>
    <property type="match status" value="1"/>
</dbReference>
<dbReference type="AlphaFoldDB" id="A0A6J4N8D4"/>
<dbReference type="Gene3D" id="3.40.50.2000">
    <property type="entry name" value="Glycogen Phosphorylase B"/>
    <property type="match status" value="2"/>
</dbReference>
<feature type="non-terminal residue" evidence="2">
    <location>
        <position position="367"/>
    </location>
</feature>
<dbReference type="SUPFAM" id="SSF53756">
    <property type="entry name" value="UDP-Glycosyltransferase/glycogen phosphorylase"/>
    <property type="match status" value="1"/>
</dbReference>
<name>A0A6J4N8D4_9BACT</name>
<evidence type="ECO:0000313" key="2">
    <source>
        <dbReference type="EMBL" id="CAA9380957.1"/>
    </source>
</evidence>